<dbReference type="SUPFAM" id="SSF57783">
    <property type="entry name" value="Zinc beta-ribbon"/>
    <property type="match status" value="1"/>
</dbReference>
<dbReference type="PROSITE" id="PS51133">
    <property type="entry name" value="ZF_TFIIS_2"/>
    <property type="match status" value="1"/>
</dbReference>
<evidence type="ECO:0000256" key="2">
    <source>
        <dbReference type="ARBA" id="ARBA00022771"/>
    </source>
</evidence>
<dbReference type="AlphaFoldDB" id="A0A6C0JSP9"/>
<dbReference type="SMART" id="SM00440">
    <property type="entry name" value="ZnF_C2C2"/>
    <property type="match status" value="1"/>
</dbReference>
<evidence type="ECO:0000313" key="5">
    <source>
        <dbReference type="EMBL" id="QHU08589.1"/>
    </source>
</evidence>
<proteinExistence type="predicted"/>
<feature type="domain" description="TFIIS-type" evidence="4">
    <location>
        <begin position="163"/>
        <end position="203"/>
    </location>
</feature>
<protein>
    <recommendedName>
        <fullName evidence="4">TFIIS-type domain-containing protein</fullName>
    </recommendedName>
</protein>
<evidence type="ECO:0000256" key="1">
    <source>
        <dbReference type="ARBA" id="ARBA00022723"/>
    </source>
</evidence>
<keyword evidence="3" id="KW-0862">Zinc</keyword>
<dbReference type="GO" id="GO:0006351">
    <property type="term" value="P:DNA-templated transcription"/>
    <property type="evidence" value="ECO:0007669"/>
    <property type="project" value="InterPro"/>
</dbReference>
<dbReference type="InterPro" id="IPR001222">
    <property type="entry name" value="Znf_TFIIS"/>
</dbReference>
<accession>A0A6C0JSP9</accession>
<dbReference type="Gene3D" id="2.20.25.10">
    <property type="match status" value="1"/>
</dbReference>
<name>A0A6C0JSP9_9ZZZZ</name>
<dbReference type="GO" id="GO:0003676">
    <property type="term" value="F:nucleic acid binding"/>
    <property type="evidence" value="ECO:0007669"/>
    <property type="project" value="InterPro"/>
</dbReference>
<organism evidence="5">
    <name type="scientific">viral metagenome</name>
    <dbReference type="NCBI Taxonomy" id="1070528"/>
    <lineage>
        <taxon>unclassified sequences</taxon>
        <taxon>metagenomes</taxon>
        <taxon>organismal metagenomes</taxon>
    </lineage>
</organism>
<keyword evidence="1" id="KW-0479">Metal-binding</keyword>
<evidence type="ECO:0000256" key="3">
    <source>
        <dbReference type="ARBA" id="ARBA00022833"/>
    </source>
</evidence>
<keyword evidence="2" id="KW-0863">Zinc-finger</keyword>
<dbReference type="GO" id="GO:0008270">
    <property type="term" value="F:zinc ion binding"/>
    <property type="evidence" value="ECO:0007669"/>
    <property type="project" value="UniProtKB-KW"/>
</dbReference>
<sequence length="204" mass="22494">MSFRNKEQGRASQTTYSNAVLAMITPDQQEKRKINKKNLKEFISSVHSADATRVQKITLTNAIGAAYLNSGMKPPSKKTISKIGELDNLSLSRGKGTRGVISEIISLLMRVGSEVTDEELIGELSTATPASLPLLYSKRAAEAEKAIYDEYVKTRPKPRGIGDLYVCPDCGEEEFTIYEVKTRAADEGMTVYITCVNCGYRIVE</sequence>
<reference evidence="5" key="1">
    <citation type="journal article" date="2020" name="Nature">
        <title>Giant virus diversity and host interactions through global metagenomics.</title>
        <authorList>
            <person name="Schulz F."/>
            <person name="Roux S."/>
            <person name="Paez-Espino D."/>
            <person name="Jungbluth S."/>
            <person name="Walsh D.A."/>
            <person name="Denef V.J."/>
            <person name="McMahon K.D."/>
            <person name="Konstantinidis K.T."/>
            <person name="Eloe-Fadrosh E.A."/>
            <person name="Kyrpides N.C."/>
            <person name="Woyke T."/>
        </authorList>
    </citation>
    <scope>NUCLEOTIDE SEQUENCE</scope>
    <source>
        <strain evidence="5">GVMAG-S-1063924-116</strain>
    </source>
</reference>
<dbReference type="EMBL" id="MN740698">
    <property type="protein sequence ID" value="QHU08589.1"/>
    <property type="molecule type" value="Genomic_DNA"/>
</dbReference>
<dbReference type="Pfam" id="PF01096">
    <property type="entry name" value="Zn_ribbon_TFIIS"/>
    <property type="match status" value="1"/>
</dbReference>
<evidence type="ECO:0000259" key="4">
    <source>
        <dbReference type="PROSITE" id="PS51133"/>
    </source>
</evidence>